<keyword evidence="12" id="KW-1185">Reference proteome</keyword>
<keyword evidence="6 8" id="KW-0560">Oxidoreductase</keyword>
<dbReference type="PRINTS" id="PR00070">
    <property type="entry name" value="DHFR"/>
</dbReference>
<dbReference type="GO" id="GO:0046452">
    <property type="term" value="P:dihydrofolate metabolic process"/>
    <property type="evidence" value="ECO:0007669"/>
    <property type="project" value="TreeGrafter"/>
</dbReference>
<proteinExistence type="inferred from homology"/>
<sequence>MPRPRIAFVVAMDDNRLIGRDNALPWRLPDDMAWFREVTLGKPCIMGRKTYDSLPARFRPLPGRQNIVVTRNRDYAAPGAVVVHSVEDALAAAGAADEIIIVGGADLFRRLLPVAGRLYLTQVHGAVEGDVYFPAYDAAQWREVYRADHPADARHPFAFTWLILDRVAEG</sequence>
<comment type="catalytic activity">
    <reaction evidence="8">
        <text>(6S)-5,6,7,8-tetrahydrofolate + NADP(+) = 7,8-dihydrofolate + NADPH + H(+)</text>
        <dbReference type="Rhea" id="RHEA:15009"/>
        <dbReference type="ChEBI" id="CHEBI:15378"/>
        <dbReference type="ChEBI" id="CHEBI:57451"/>
        <dbReference type="ChEBI" id="CHEBI:57453"/>
        <dbReference type="ChEBI" id="CHEBI:57783"/>
        <dbReference type="ChEBI" id="CHEBI:58349"/>
        <dbReference type="EC" id="1.5.1.3"/>
    </reaction>
</comment>
<dbReference type="GO" id="GO:0005829">
    <property type="term" value="C:cytosol"/>
    <property type="evidence" value="ECO:0007669"/>
    <property type="project" value="TreeGrafter"/>
</dbReference>
<gene>
    <name evidence="11" type="primary">dhfrIII</name>
    <name evidence="11" type="ORF">CFX0092_A3585</name>
</gene>
<dbReference type="AlphaFoldDB" id="A0A170PJE0"/>
<dbReference type="PROSITE" id="PS00075">
    <property type="entry name" value="DHFR_1"/>
    <property type="match status" value="1"/>
</dbReference>
<evidence type="ECO:0000256" key="9">
    <source>
        <dbReference type="RuleBase" id="RU004474"/>
    </source>
</evidence>
<evidence type="ECO:0000256" key="4">
    <source>
        <dbReference type="ARBA" id="ARBA00022563"/>
    </source>
</evidence>
<comment type="function">
    <text evidence="7 8">Key enzyme in folate metabolism. Catalyzes an essential reaction for de novo glycine and purine synthesis, and for DNA precursor synthesis.</text>
</comment>
<evidence type="ECO:0000256" key="7">
    <source>
        <dbReference type="ARBA" id="ARBA00025067"/>
    </source>
</evidence>
<keyword evidence="5 8" id="KW-0521">NADP</keyword>
<dbReference type="InterPro" id="IPR012259">
    <property type="entry name" value="DHFR"/>
</dbReference>
<dbReference type="OrthoDB" id="9804315at2"/>
<comment type="pathway">
    <text evidence="1 8">Cofactor biosynthesis; tetrahydrofolate biosynthesis; 5,6,7,8-tetrahydrofolate from 7,8-dihydrofolate: step 1/1.</text>
</comment>
<dbReference type="InterPro" id="IPR024072">
    <property type="entry name" value="DHFR-like_dom_sf"/>
</dbReference>
<protein>
    <recommendedName>
        <fullName evidence="3 8">Dihydrofolate reductase</fullName>
        <ecNumber evidence="3 8">1.5.1.3</ecNumber>
    </recommendedName>
</protein>
<dbReference type="EC" id="1.5.1.3" evidence="3 8"/>
<dbReference type="GO" id="GO:0070401">
    <property type="term" value="F:NADP+ binding"/>
    <property type="evidence" value="ECO:0007669"/>
    <property type="project" value="UniProtKB-ARBA"/>
</dbReference>
<dbReference type="Proteomes" id="UP000215027">
    <property type="component" value="Chromosome I"/>
</dbReference>
<evidence type="ECO:0000256" key="2">
    <source>
        <dbReference type="ARBA" id="ARBA00009539"/>
    </source>
</evidence>
<reference evidence="11" key="1">
    <citation type="submission" date="2016-01" db="EMBL/GenBank/DDBJ databases">
        <authorList>
            <person name="Mcilroy J.S."/>
            <person name="Karst M S."/>
            <person name="Albertsen M."/>
        </authorList>
    </citation>
    <scope>NUCLEOTIDE SEQUENCE</scope>
    <source>
        <strain evidence="11">Cfx-K</strain>
    </source>
</reference>
<dbReference type="CDD" id="cd00209">
    <property type="entry name" value="DHFR"/>
    <property type="match status" value="1"/>
</dbReference>
<dbReference type="PIRSF" id="PIRSF000194">
    <property type="entry name" value="DHFR"/>
    <property type="match status" value="1"/>
</dbReference>
<dbReference type="EMBL" id="LN890655">
    <property type="protein sequence ID" value="CUS05463.2"/>
    <property type="molecule type" value="Genomic_DNA"/>
</dbReference>
<dbReference type="InterPro" id="IPR017925">
    <property type="entry name" value="DHFR_CS"/>
</dbReference>
<accession>A0A170PJE0</accession>
<name>A0A170PJE0_9CHLR</name>
<dbReference type="PROSITE" id="PS51330">
    <property type="entry name" value="DHFR_2"/>
    <property type="match status" value="1"/>
</dbReference>
<feature type="domain" description="DHFR" evidence="10">
    <location>
        <begin position="5"/>
        <end position="166"/>
    </location>
</feature>
<keyword evidence="4 8" id="KW-0554">One-carbon metabolism</keyword>
<dbReference type="RefSeq" id="WP_095044673.1">
    <property type="nucleotide sequence ID" value="NZ_LN890655.1"/>
</dbReference>
<dbReference type="FunFam" id="3.40.430.10:FF:000001">
    <property type="entry name" value="Dihydrofolate reductase"/>
    <property type="match status" value="1"/>
</dbReference>
<evidence type="ECO:0000256" key="5">
    <source>
        <dbReference type="ARBA" id="ARBA00022857"/>
    </source>
</evidence>
<evidence type="ECO:0000256" key="3">
    <source>
        <dbReference type="ARBA" id="ARBA00012856"/>
    </source>
</evidence>
<comment type="similarity">
    <text evidence="2 8 9">Belongs to the dihydrofolate reductase family.</text>
</comment>
<dbReference type="GO" id="GO:0046654">
    <property type="term" value="P:tetrahydrofolate biosynthetic process"/>
    <property type="evidence" value="ECO:0007669"/>
    <property type="project" value="UniProtKB-UniPathway"/>
</dbReference>
<dbReference type="SUPFAM" id="SSF53597">
    <property type="entry name" value="Dihydrofolate reductase-like"/>
    <property type="match status" value="1"/>
</dbReference>
<dbReference type="GO" id="GO:0046655">
    <property type="term" value="P:folic acid metabolic process"/>
    <property type="evidence" value="ECO:0007669"/>
    <property type="project" value="TreeGrafter"/>
</dbReference>
<dbReference type="KEGG" id="pbf:CFX0092_A3585"/>
<dbReference type="GO" id="GO:0006730">
    <property type="term" value="P:one-carbon metabolic process"/>
    <property type="evidence" value="ECO:0007669"/>
    <property type="project" value="UniProtKB-KW"/>
</dbReference>
<evidence type="ECO:0000256" key="6">
    <source>
        <dbReference type="ARBA" id="ARBA00023002"/>
    </source>
</evidence>
<dbReference type="Pfam" id="PF00186">
    <property type="entry name" value="DHFR_1"/>
    <property type="match status" value="1"/>
</dbReference>
<evidence type="ECO:0000256" key="8">
    <source>
        <dbReference type="PIRNR" id="PIRNR000194"/>
    </source>
</evidence>
<dbReference type="PANTHER" id="PTHR48069:SF3">
    <property type="entry name" value="DIHYDROFOLATE REDUCTASE"/>
    <property type="match status" value="1"/>
</dbReference>
<dbReference type="UniPathway" id="UPA00077">
    <property type="reaction ID" value="UER00158"/>
</dbReference>
<organism evidence="11 12">
    <name type="scientific">Candidatus Promineifilum breve</name>
    <dbReference type="NCBI Taxonomy" id="1806508"/>
    <lineage>
        <taxon>Bacteria</taxon>
        <taxon>Bacillati</taxon>
        <taxon>Chloroflexota</taxon>
        <taxon>Ardenticatenia</taxon>
        <taxon>Candidatus Promineifilales</taxon>
        <taxon>Candidatus Promineifilaceae</taxon>
        <taxon>Candidatus Promineifilum</taxon>
    </lineage>
</organism>
<evidence type="ECO:0000313" key="12">
    <source>
        <dbReference type="Proteomes" id="UP000215027"/>
    </source>
</evidence>
<evidence type="ECO:0000313" key="11">
    <source>
        <dbReference type="EMBL" id="CUS05463.2"/>
    </source>
</evidence>
<dbReference type="GO" id="GO:0004146">
    <property type="term" value="F:dihydrofolate reductase activity"/>
    <property type="evidence" value="ECO:0007669"/>
    <property type="project" value="UniProtKB-EC"/>
</dbReference>
<evidence type="ECO:0000259" key="10">
    <source>
        <dbReference type="PROSITE" id="PS51330"/>
    </source>
</evidence>
<evidence type="ECO:0000256" key="1">
    <source>
        <dbReference type="ARBA" id="ARBA00004903"/>
    </source>
</evidence>
<dbReference type="Gene3D" id="3.40.430.10">
    <property type="entry name" value="Dihydrofolate Reductase, subunit A"/>
    <property type="match status" value="1"/>
</dbReference>
<dbReference type="PANTHER" id="PTHR48069">
    <property type="entry name" value="DIHYDROFOLATE REDUCTASE"/>
    <property type="match status" value="1"/>
</dbReference>
<dbReference type="InterPro" id="IPR001796">
    <property type="entry name" value="DHFR_dom"/>
</dbReference>